<organism evidence="1 2">
    <name type="scientific">Pseudotabrizicola alkalilacus</name>
    <dbReference type="NCBI Taxonomy" id="2305252"/>
    <lineage>
        <taxon>Bacteria</taxon>
        <taxon>Pseudomonadati</taxon>
        <taxon>Pseudomonadota</taxon>
        <taxon>Alphaproteobacteria</taxon>
        <taxon>Rhodobacterales</taxon>
        <taxon>Paracoccaceae</taxon>
        <taxon>Pseudotabrizicola</taxon>
    </lineage>
</organism>
<comment type="caution">
    <text evidence="1">The sequence shown here is derived from an EMBL/GenBank/DDBJ whole genome shotgun (WGS) entry which is preliminary data.</text>
</comment>
<name>A0A411Z1H8_9RHOB</name>
<evidence type="ECO:0000313" key="2">
    <source>
        <dbReference type="Proteomes" id="UP000284547"/>
    </source>
</evidence>
<evidence type="ECO:0000313" key="1">
    <source>
        <dbReference type="EMBL" id="RGP36915.1"/>
    </source>
</evidence>
<keyword evidence="2" id="KW-1185">Reference proteome</keyword>
<proteinExistence type="predicted"/>
<dbReference type="Proteomes" id="UP000284547">
    <property type="component" value="Unassembled WGS sequence"/>
</dbReference>
<protein>
    <submittedName>
        <fullName evidence="1">Uncharacterized protein</fullName>
    </submittedName>
</protein>
<sequence length="111" mass="12515">MPKWSVILIAIDDFGGITDVIEDLLQLRRAQPGLPVILLSSEVQGDDFSSVRKHVCDATLRLPVSLPRLNLALCESLVNNLEWVDFSEKFQSRSAVFPKGYRFNGFTQHEV</sequence>
<gene>
    <name evidence="1" type="ORF">D1012_12240</name>
</gene>
<reference evidence="1 2" key="1">
    <citation type="submission" date="2018-08" db="EMBL/GenBank/DDBJ databases">
        <title>Flavobacterium tibetense sp. nov., isolated from a wetland YonghuCo on Tibetan Plateau.</title>
        <authorList>
            <person name="Phurbu D."/>
            <person name="Lu H."/>
            <person name="Xing P."/>
        </authorList>
    </citation>
    <scope>NUCLEOTIDE SEQUENCE [LARGE SCALE GENOMIC DNA]</scope>
    <source>
        <strain evidence="1 2">DJC</strain>
    </source>
</reference>
<dbReference type="EMBL" id="QWEY01000006">
    <property type="protein sequence ID" value="RGP36915.1"/>
    <property type="molecule type" value="Genomic_DNA"/>
</dbReference>
<accession>A0A411Z1H8</accession>
<dbReference type="AlphaFoldDB" id="A0A411Z1H8"/>